<evidence type="ECO:0000259" key="6">
    <source>
        <dbReference type="Pfam" id="PF07980"/>
    </source>
</evidence>
<organism evidence="8 9">
    <name type="scientific">Parapedobacter indicus</name>
    <dbReference type="NCBI Taxonomy" id="1477437"/>
    <lineage>
        <taxon>Bacteria</taxon>
        <taxon>Pseudomonadati</taxon>
        <taxon>Bacteroidota</taxon>
        <taxon>Sphingobacteriia</taxon>
        <taxon>Sphingobacteriales</taxon>
        <taxon>Sphingobacteriaceae</taxon>
        <taxon>Parapedobacter</taxon>
    </lineage>
</organism>
<feature type="domain" description="RagB/SusD" evidence="6">
    <location>
        <begin position="340"/>
        <end position="497"/>
    </location>
</feature>
<dbReference type="InterPro" id="IPR011990">
    <property type="entry name" value="TPR-like_helical_dom_sf"/>
</dbReference>
<evidence type="ECO:0000313" key="9">
    <source>
        <dbReference type="Proteomes" id="UP000198670"/>
    </source>
</evidence>
<reference evidence="8 9" key="1">
    <citation type="submission" date="2016-10" db="EMBL/GenBank/DDBJ databases">
        <authorList>
            <person name="de Groot N.N."/>
        </authorList>
    </citation>
    <scope>NUCLEOTIDE SEQUENCE [LARGE SCALE GENOMIC DNA]</scope>
    <source>
        <strain evidence="8 9">RK1</strain>
    </source>
</reference>
<evidence type="ECO:0000313" key="8">
    <source>
        <dbReference type="EMBL" id="SFI38305.1"/>
    </source>
</evidence>
<dbReference type="RefSeq" id="WP_090626220.1">
    <property type="nucleotide sequence ID" value="NZ_FOQO01000003.1"/>
</dbReference>
<dbReference type="EMBL" id="FOQO01000003">
    <property type="protein sequence ID" value="SFI38305.1"/>
    <property type="molecule type" value="Genomic_DNA"/>
</dbReference>
<dbReference type="STRING" id="1477437.SAMN05444682_103464"/>
<dbReference type="Pfam" id="PF07980">
    <property type="entry name" value="SusD_RagB"/>
    <property type="match status" value="1"/>
</dbReference>
<keyword evidence="3" id="KW-0732">Signal</keyword>
<evidence type="ECO:0000259" key="7">
    <source>
        <dbReference type="Pfam" id="PF14322"/>
    </source>
</evidence>
<keyword evidence="4" id="KW-0472">Membrane</keyword>
<dbReference type="SUPFAM" id="SSF48452">
    <property type="entry name" value="TPR-like"/>
    <property type="match status" value="1"/>
</dbReference>
<comment type="subcellular location">
    <subcellularLocation>
        <location evidence="1">Cell outer membrane</location>
    </subcellularLocation>
</comment>
<proteinExistence type="inferred from homology"/>
<dbReference type="Pfam" id="PF14322">
    <property type="entry name" value="SusD-like_3"/>
    <property type="match status" value="1"/>
</dbReference>
<dbReference type="PROSITE" id="PS51257">
    <property type="entry name" value="PROKAR_LIPOPROTEIN"/>
    <property type="match status" value="1"/>
</dbReference>
<accession>A0A1I3HRF1</accession>
<comment type="similarity">
    <text evidence="2">Belongs to the SusD family.</text>
</comment>
<feature type="domain" description="SusD-like N-terminal" evidence="7">
    <location>
        <begin position="22"/>
        <end position="221"/>
    </location>
</feature>
<dbReference type="AlphaFoldDB" id="A0A1I3HRF1"/>
<dbReference type="InterPro" id="IPR033985">
    <property type="entry name" value="SusD-like_N"/>
</dbReference>
<evidence type="ECO:0000256" key="5">
    <source>
        <dbReference type="ARBA" id="ARBA00023237"/>
    </source>
</evidence>
<protein>
    <submittedName>
        <fullName evidence="8">Starch-binding associating with outer membrane</fullName>
    </submittedName>
</protein>
<keyword evidence="5" id="KW-0998">Cell outer membrane</keyword>
<dbReference type="Gene3D" id="1.25.40.390">
    <property type="match status" value="1"/>
</dbReference>
<dbReference type="Proteomes" id="UP000198670">
    <property type="component" value="Unassembled WGS sequence"/>
</dbReference>
<evidence type="ECO:0000256" key="2">
    <source>
        <dbReference type="ARBA" id="ARBA00006275"/>
    </source>
</evidence>
<keyword evidence="9" id="KW-1185">Reference proteome</keyword>
<dbReference type="OrthoDB" id="993981at2"/>
<dbReference type="InterPro" id="IPR012944">
    <property type="entry name" value="SusD_RagB_dom"/>
</dbReference>
<sequence length="497" mass="55726">MKIKITVLASVISLGLTSCENFLDIAPQSKVTPENFFQSESDFQQAVDGIYAPLQGLYNDQSSWAMGEMRSDNTHYFYNVDYRLPFPEEVADFLNGSENTVTQNKYYHNYDIINRANQVLDVIDDATLEPATKNNLKGQALFLRALSYFDLVKFFGGVPLPLTPAKDLETASLPRATTEEVYAQIQADATAAAELLLNKAEQEAGRATSGAAWTLLGDVFLNRKEWDKAEEALRQVTGYELLASYAAIYDPANKNNAESIFEIQYLEGTSLNLHSTFPYFFIPLTPDHAQLTKGPKGSQNVPGSGWNIPTEDLLAAYEDREADQRFSASIGFYTGASPISDTSYVNLPYIKKYQHSHSIFGQSNQNFPVYRYAEVLLMLAEALNEQNQTVEAQELLNRVRRRAGLGDIAISDQIGLRAAILKERRIELAFENKRWIDLVRTDNAIDVMNAYGAKLKSNGAYYYLSSSSYQVDQNDLLFPIPFLEIQVNPDLTQNPGY</sequence>
<dbReference type="CDD" id="cd08977">
    <property type="entry name" value="SusD"/>
    <property type="match status" value="1"/>
</dbReference>
<dbReference type="GO" id="GO:0009279">
    <property type="term" value="C:cell outer membrane"/>
    <property type="evidence" value="ECO:0007669"/>
    <property type="project" value="UniProtKB-SubCell"/>
</dbReference>
<evidence type="ECO:0000256" key="4">
    <source>
        <dbReference type="ARBA" id="ARBA00023136"/>
    </source>
</evidence>
<evidence type="ECO:0000256" key="3">
    <source>
        <dbReference type="ARBA" id="ARBA00022729"/>
    </source>
</evidence>
<evidence type="ECO:0000256" key="1">
    <source>
        <dbReference type="ARBA" id="ARBA00004442"/>
    </source>
</evidence>
<name>A0A1I3HRF1_9SPHI</name>
<gene>
    <name evidence="8" type="ORF">SAMN05444682_103464</name>
</gene>